<dbReference type="CDD" id="cd03714">
    <property type="entry name" value="RT_DIRS1"/>
    <property type="match status" value="1"/>
</dbReference>
<protein>
    <recommendedName>
        <fullName evidence="2">ribonuclease H</fullName>
        <ecNumber evidence="2">3.1.26.4</ecNumber>
    </recommendedName>
</protein>
<dbReference type="PROSITE" id="PS50878">
    <property type="entry name" value="RT_POL"/>
    <property type="match status" value="1"/>
</dbReference>
<dbReference type="Proteomes" id="UP001176940">
    <property type="component" value="Unassembled WGS sequence"/>
</dbReference>
<comment type="caution">
    <text evidence="5">The sequence shown here is derived from an EMBL/GenBank/DDBJ whole genome shotgun (WGS) entry which is preliminary data.</text>
</comment>
<feature type="region of interest" description="Disordered" evidence="3">
    <location>
        <begin position="328"/>
        <end position="348"/>
    </location>
</feature>
<proteinExistence type="inferred from homology"/>
<keyword evidence="6" id="KW-1185">Reference proteome</keyword>
<dbReference type="PANTHER" id="PTHR47456">
    <property type="entry name" value="PHD-TYPE DOMAIN-CONTAINING PROTEIN"/>
    <property type="match status" value="1"/>
</dbReference>
<dbReference type="InterPro" id="IPR043502">
    <property type="entry name" value="DNA/RNA_pol_sf"/>
</dbReference>
<dbReference type="PANTHER" id="PTHR47456:SF5">
    <property type="match status" value="1"/>
</dbReference>
<accession>A0ABN9LEJ6</accession>
<evidence type="ECO:0000256" key="1">
    <source>
        <dbReference type="ARBA" id="ARBA00010879"/>
    </source>
</evidence>
<dbReference type="EC" id="3.1.26.4" evidence="2"/>
<dbReference type="InterPro" id="IPR000477">
    <property type="entry name" value="RT_dom"/>
</dbReference>
<name>A0ABN9LEJ6_9NEOB</name>
<dbReference type="SUPFAM" id="SSF56672">
    <property type="entry name" value="DNA/RNA polymerases"/>
    <property type="match status" value="1"/>
</dbReference>
<evidence type="ECO:0000313" key="6">
    <source>
        <dbReference type="Proteomes" id="UP001176940"/>
    </source>
</evidence>
<evidence type="ECO:0000256" key="2">
    <source>
        <dbReference type="ARBA" id="ARBA00012180"/>
    </source>
</evidence>
<feature type="domain" description="Reverse transcriptase" evidence="4">
    <location>
        <begin position="1"/>
        <end position="142"/>
    </location>
</feature>
<evidence type="ECO:0000256" key="3">
    <source>
        <dbReference type="SAM" id="MobiDB-lite"/>
    </source>
</evidence>
<dbReference type="Pfam" id="PF00078">
    <property type="entry name" value="RVT_1"/>
    <property type="match status" value="1"/>
</dbReference>
<feature type="compositionally biased region" description="Polar residues" evidence="3">
    <location>
        <begin position="338"/>
        <end position="348"/>
    </location>
</feature>
<evidence type="ECO:0000313" key="5">
    <source>
        <dbReference type="EMBL" id="CAJ0936289.1"/>
    </source>
</evidence>
<gene>
    <name evidence="5" type="ORF">RIMI_LOCUS6700426</name>
</gene>
<organism evidence="5 6">
    <name type="scientific">Ranitomeya imitator</name>
    <name type="common">mimic poison frog</name>
    <dbReference type="NCBI Taxonomy" id="111125"/>
    <lineage>
        <taxon>Eukaryota</taxon>
        <taxon>Metazoa</taxon>
        <taxon>Chordata</taxon>
        <taxon>Craniata</taxon>
        <taxon>Vertebrata</taxon>
        <taxon>Euteleostomi</taxon>
        <taxon>Amphibia</taxon>
        <taxon>Batrachia</taxon>
        <taxon>Anura</taxon>
        <taxon>Neobatrachia</taxon>
        <taxon>Hyloidea</taxon>
        <taxon>Dendrobatidae</taxon>
        <taxon>Dendrobatinae</taxon>
        <taxon>Ranitomeya</taxon>
    </lineage>
</organism>
<dbReference type="Pfam" id="PF15299">
    <property type="entry name" value="ALS2CR8"/>
    <property type="match status" value="1"/>
</dbReference>
<dbReference type="InterPro" id="IPR029309">
    <property type="entry name" value="CaRF"/>
</dbReference>
<sequence length="348" mass="40124">MESLRSIIASMEKGEYLASIDIQDAYLHIPIAPAHQRFLIFAIDQDHYQFVALPFGLTTAPRVFTKVMAATMDVLHSRGIVVFPYLDDLLIKAPTFKDCELSVSITIDTLSRMGWPSGKFTLHWEGPVIDDVSLVEYSGVPFIIVGRQVLGCHFGKDRAAAQKRPAEFTSQTEIAYCPLVKRRRFIMQNTKKMNCPAKIYIYHIMKFPDFQIKKKSKWQMKLASQKIKDSLDTTMELIHSYIILFPLFSHHKNHPVEAEETLTKERVDPRIIKKITELFESGVSKRRDIKILLDHFVRFELFVGQDIPVNSRRRFFPSLKDINNITRRGTSKRKSPAVDQNTETHLLT</sequence>
<dbReference type="Gene3D" id="3.10.10.10">
    <property type="entry name" value="HIV Type 1 Reverse Transcriptase, subunit A, domain 1"/>
    <property type="match status" value="1"/>
</dbReference>
<dbReference type="Gene3D" id="3.30.70.270">
    <property type="match status" value="1"/>
</dbReference>
<comment type="similarity">
    <text evidence="1">Belongs to the beta type-B retroviral polymerase family. HERV class-II K(HML-2) pol subfamily.</text>
</comment>
<dbReference type="InterPro" id="IPR043128">
    <property type="entry name" value="Rev_trsase/Diguanyl_cyclase"/>
</dbReference>
<evidence type="ECO:0000259" key="4">
    <source>
        <dbReference type="PROSITE" id="PS50878"/>
    </source>
</evidence>
<reference evidence="5" key="1">
    <citation type="submission" date="2023-07" db="EMBL/GenBank/DDBJ databases">
        <authorList>
            <person name="Stuckert A."/>
        </authorList>
    </citation>
    <scope>NUCLEOTIDE SEQUENCE</scope>
</reference>
<dbReference type="EMBL" id="CAUEEQ010012215">
    <property type="protein sequence ID" value="CAJ0936289.1"/>
    <property type="molecule type" value="Genomic_DNA"/>
</dbReference>